<dbReference type="InterPro" id="IPR048485">
    <property type="entry name" value="COG5_helical"/>
</dbReference>
<dbReference type="PANTHER" id="PTHR13228">
    <property type="entry name" value="CONSERVED OLIGOMERIC GOLGI COMPLEX COMPONENT 5"/>
    <property type="match status" value="1"/>
</dbReference>
<evidence type="ECO:0000256" key="4">
    <source>
        <dbReference type="ARBA" id="ARBA00023136"/>
    </source>
</evidence>
<dbReference type="EMBL" id="JAWQEG010009369">
    <property type="protein sequence ID" value="KAK3848763.1"/>
    <property type="molecule type" value="Genomic_DNA"/>
</dbReference>
<evidence type="ECO:0000313" key="8">
    <source>
        <dbReference type="Proteomes" id="UP001286313"/>
    </source>
</evidence>
<evidence type="ECO:0000313" key="7">
    <source>
        <dbReference type="EMBL" id="KAK3848763.1"/>
    </source>
</evidence>
<dbReference type="PANTHER" id="PTHR13228:SF3">
    <property type="entry name" value="CONSERVED OLIGOMERIC GOLGI COMPLEX SUBUNIT 5"/>
    <property type="match status" value="1"/>
</dbReference>
<organism evidence="7 8">
    <name type="scientific">Petrolisthes cinctipes</name>
    <name type="common">Flat porcelain crab</name>
    <dbReference type="NCBI Taxonomy" id="88211"/>
    <lineage>
        <taxon>Eukaryota</taxon>
        <taxon>Metazoa</taxon>
        <taxon>Ecdysozoa</taxon>
        <taxon>Arthropoda</taxon>
        <taxon>Crustacea</taxon>
        <taxon>Multicrustacea</taxon>
        <taxon>Malacostraca</taxon>
        <taxon>Eumalacostraca</taxon>
        <taxon>Eucarida</taxon>
        <taxon>Decapoda</taxon>
        <taxon>Pleocyemata</taxon>
        <taxon>Anomura</taxon>
        <taxon>Galatheoidea</taxon>
        <taxon>Porcellanidae</taxon>
        <taxon>Petrolisthes</taxon>
    </lineage>
</organism>
<dbReference type="Pfam" id="PF20649">
    <property type="entry name" value="COG5_C"/>
    <property type="match status" value="1"/>
</dbReference>
<protein>
    <recommendedName>
        <fullName evidence="2">Conserved oligomeric Golgi complex subunit 5</fullName>
    </recommendedName>
</protein>
<dbReference type="GO" id="GO:0006891">
    <property type="term" value="P:intra-Golgi vesicle-mediated transport"/>
    <property type="evidence" value="ECO:0007669"/>
    <property type="project" value="InterPro"/>
</dbReference>
<evidence type="ECO:0000259" key="6">
    <source>
        <dbReference type="Pfam" id="PF20649"/>
    </source>
</evidence>
<feature type="domain" description="Conserved oligomeric Golgi complex subunit 5 helical" evidence="6">
    <location>
        <begin position="169"/>
        <end position="410"/>
    </location>
</feature>
<name>A0AAE1BEB6_PETCI</name>
<gene>
    <name evidence="7" type="ORF">Pcinc_044460</name>
</gene>
<comment type="caution">
    <text evidence="7">The sequence shown here is derived from an EMBL/GenBank/DDBJ whole genome shotgun (WGS) entry which is preliminary data.</text>
</comment>
<keyword evidence="3" id="KW-0333">Golgi apparatus</keyword>
<evidence type="ECO:0000259" key="5">
    <source>
        <dbReference type="Pfam" id="PF10392"/>
    </source>
</evidence>
<proteinExistence type="predicted"/>
<feature type="domain" description="Conserved oligomeric Golgi complex subunit 5 N-terminal" evidence="5">
    <location>
        <begin position="17"/>
        <end position="139"/>
    </location>
</feature>
<dbReference type="GO" id="GO:0017119">
    <property type="term" value="C:Golgi transport complex"/>
    <property type="evidence" value="ECO:0007669"/>
    <property type="project" value="InterPro"/>
</dbReference>
<evidence type="ECO:0000256" key="2">
    <source>
        <dbReference type="ARBA" id="ARBA00020974"/>
    </source>
</evidence>
<comment type="subcellular location">
    <subcellularLocation>
        <location evidence="1">Golgi apparatus membrane</location>
        <topology evidence="1">Peripheral membrane protein</topology>
    </subcellularLocation>
</comment>
<dbReference type="InterPro" id="IPR049176">
    <property type="entry name" value="COG5_N"/>
</dbReference>
<keyword evidence="8" id="KW-1185">Reference proteome</keyword>
<dbReference type="GO" id="GO:0000139">
    <property type="term" value="C:Golgi membrane"/>
    <property type="evidence" value="ECO:0007669"/>
    <property type="project" value="UniProtKB-SubCell"/>
</dbReference>
<dbReference type="AlphaFoldDB" id="A0AAE1BEB6"/>
<evidence type="ECO:0000256" key="3">
    <source>
        <dbReference type="ARBA" id="ARBA00023034"/>
    </source>
</evidence>
<feature type="non-terminal residue" evidence="7">
    <location>
        <position position="1"/>
    </location>
</feature>
<sequence length="462" mass="52387">MTSTIFREFEEDDTYAPFLATDFDVQSHASHLVQGVIIAEHLNKLNLGLSRLEREIESQVGNHYEDLLSQATGVETLEDILNTMHTRIQTLLAGVERVRLRVVEPYQRVDKHTLVLGRLQASCELLRRVIRCLMLSQRLQQQLTTEPRDITKAAMSLSELDHLGRDMDLSGLEVLEKEQRLVRQARSDVEKQAAAMLDRGMELQNQTQVGTALQVFHNLGVLVTSVEKVLDSLITRLNKSVSLALDVHALMHISQDIRRVSVEKVLDSLITRLNKSVSLALDVHALMHISQDIRRGGPGKAVMPAPGQSVQFRASLWSNLEKLMDDIYHVCIQTSHLHKVLAKKRDPVSHVCFLDEVQRQGRGHLFTRVWRNVTRILSHEFAKAAQESTIIRQYLEVDYPKLIRLYGDLWRRLEGISAEMRLLDPVNLMFAAHDAPPARDEVDALIKTITSELNVSAVDEAL</sequence>
<accession>A0AAE1BEB6</accession>
<dbReference type="InterPro" id="IPR019465">
    <property type="entry name" value="Cog5"/>
</dbReference>
<evidence type="ECO:0000256" key="1">
    <source>
        <dbReference type="ARBA" id="ARBA00004395"/>
    </source>
</evidence>
<reference evidence="7" key="1">
    <citation type="submission" date="2023-10" db="EMBL/GenBank/DDBJ databases">
        <title>Genome assemblies of two species of porcelain crab, Petrolisthes cinctipes and Petrolisthes manimaculis (Anomura: Porcellanidae).</title>
        <authorList>
            <person name="Angst P."/>
        </authorList>
    </citation>
    <scope>NUCLEOTIDE SEQUENCE</scope>
    <source>
        <strain evidence="7">PB745_01</strain>
        <tissue evidence="7">Gill</tissue>
    </source>
</reference>
<keyword evidence="4" id="KW-0472">Membrane</keyword>
<dbReference type="Pfam" id="PF10392">
    <property type="entry name" value="COG5_N"/>
    <property type="match status" value="1"/>
</dbReference>
<dbReference type="Proteomes" id="UP001286313">
    <property type="component" value="Unassembled WGS sequence"/>
</dbReference>